<dbReference type="Proteomes" id="UP001605036">
    <property type="component" value="Unassembled WGS sequence"/>
</dbReference>
<protein>
    <submittedName>
        <fullName evidence="2">Uncharacterized protein</fullName>
    </submittedName>
</protein>
<evidence type="ECO:0000313" key="2">
    <source>
        <dbReference type="EMBL" id="KAL2628881.1"/>
    </source>
</evidence>
<gene>
    <name evidence="2" type="ORF">R1flu_013567</name>
</gene>
<evidence type="ECO:0000256" key="1">
    <source>
        <dbReference type="SAM" id="MobiDB-lite"/>
    </source>
</evidence>
<dbReference type="AlphaFoldDB" id="A0ABD1YDY0"/>
<keyword evidence="3" id="KW-1185">Reference proteome</keyword>
<sequence length="273" mass="30561">MSHDSQEEETVLLAQNSPSGALKGIFERAKGRWSGIATRYRRRSTMFGVPTFGEKGGGHHHQNRPSPGLMGNFRPSTVLDEMLNTIKKTWDAASRVLAESCKLPSLAFKYKFTPGLLNISDIENLARINPNMHVLLGDLGKESGLDAEESLSEILSKCERELFKLSSKGEEVSQEKHQLALDVVKRYIHSLPEGHFVKLKRPANLPPGSDDEDSYVPPNPYAELARYLNINEDFFEHHFPYDIEFMERSVLDHYAGLWQLDSASYSGAVLSGG</sequence>
<organism evidence="2 3">
    <name type="scientific">Riccia fluitans</name>
    <dbReference type="NCBI Taxonomy" id="41844"/>
    <lineage>
        <taxon>Eukaryota</taxon>
        <taxon>Viridiplantae</taxon>
        <taxon>Streptophyta</taxon>
        <taxon>Embryophyta</taxon>
        <taxon>Marchantiophyta</taxon>
        <taxon>Marchantiopsida</taxon>
        <taxon>Marchantiidae</taxon>
        <taxon>Marchantiales</taxon>
        <taxon>Ricciaceae</taxon>
        <taxon>Riccia</taxon>
    </lineage>
</organism>
<reference evidence="2 3" key="1">
    <citation type="submission" date="2024-09" db="EMBL/GenBank/DDBJ databases">
        <title>Chromosome-scale assembly of Riccia fluitans.</title>
        <authorList>
            <person name="Paukszto L."/>
            <person name="Sawicki J."/>
            <person name="Karawczyk K."/>
            <person name="Piernik-Szablinska J."/>
            <person name="Szczecinska M."/>
            <person name="Mazdziarz M."/>
        </authorList>
    </citation>
    <scope>NUCLEOTIDE SEQUENCE [LARGE SCALE GENOMIC DNA]</scope>
    <source>
        <strain evidence="2">Rf_01</strain>
        <tissue evidence="2">Aerial parts of the thallus</tissue>
    </source>
</reference>
<evidence type="ECO:0000313" key="3">
    <source>
        <dbReference type="Proteomes" id="UP001605036"/>
    </source>
</evidence>
<name>A0ABD1YDY0_9MARC</name>
<feature type="region of interest" description="Disordered" evidence="1">
    <location>
        <begin position="48"/>
        <end position="71"/>
    </location>
</feature>
<comment type="caution">
    <text evidence="2">The sequence shown here is derived from an EMBL/GenBank/DDBJ whole genome shotgun (WGS) entry which is preliminary data.</text>
</comment>
<accession>A0ABD1YDY0</accession>
<dbReference type="EMBL" id="JBHFFA010000004">
    <property type="protein sequence ID" value="KAL2628881.1"/>
    <property type="molecule type" value="Genomic_DNA"/>
</dbReference>
<proteinExistence type="predicted"/>